<protein>
    <submittedName>
        <fullName evidence="7">Phosphorylase/glycogen(Starch) synthase</fullName>
    </submittedName>
</protein>
<dbReference type="InterPro" id="IPR011834">
    <property type="entry name" value="Agluc_phsphrylas"/>
</dbReference>
<dbReference type="EMBL" id="SLWB01000001">
    <property type="protein sequence ID" value="TCN73254.1"/>
    <property type="molecule type" value="Genomic_DNA"/>
</dbReference>
<comment type="catalytic activity">
    <reaction evidence="1">
        <text>[(1-&gt;4)-alpha-D-glucosyl](n) + phosphate = [(1-&gt;4)-alpha-D-glucosyl](n-1) + alpha-D-glucose 1-phosphate</text>
        <dbReference type="Rhea" id="RHEA:41732"/>
        <dbReference type="Rhea" id="RHEA-COMP:9584"/>
        <dbReference type="Rhea" id="RHEA-COMP:9586"/>
        <dbReference type="ChEBI" id="CHEBI:15444"/>
        <dbReference type="ChEBI" id="CHEBI:43474"/>
        <dbReference type="ChEBI" id="CHEBI:58601"/>
        <dbReference type="EC" id="2.4.1.1"/>
    </reaction>
</comment>
<dbReference type="InterPro" id="IPR052182">
    <property type="entry name" value="Glycogen/Maltodextrin_Phosph"/>
</dbReference>
<dbReference type="InterPro" id="IPR008631">
    <property type="entry name" value="Glycogen_synth"/>
</dbReference>
<comment type="similarity">
    <text evidence="2">Belongs to the glycogen phosphorylase family.</text>
</comment>
<dbReference type="Pfam" id="PF05693">
    <property type="entry name" value="Glycogen_syn"/>
    <property type="match status" value="2"/>
</dbReference>
<dbReference type="GO" id="GO:0030170">
    <property type="term" value="F:pyridoxal phosphate binding"/>
    <property type="evidence" value="ECO:0007669"/>
    <property type="project" value="InterPro"/>
</dbReference>
<keyword evidence="3" id="KW-0021">Allosteric enzyme</keyword>
<keyword evidence="5" id="KW-0808">Transferase</keyword>
<dbReference type="GO" id="GO:0008184">
    <property type="term" value="F:glycogen phosphorylase activity"/>
    <property type="evidence" value="ECO:0007669"/>
    <property type="project" value="InterPro"/>
</dbReference>
<dbReference type="GO" id="GO:0004373">
    <property type="term" value="F:alpha-1,4-glucan glucosyltransferase (UDP-glucose donor) activity"/>
    <property type="evidence" value="ECO:0007669"/>
    <property type="project" value="InterPro"/>
</dbReference>
<feature type="domain" description="DUF3417" evidence="6">
    <location>
        <begin position="585"/>
        <end position="685"/>
    </location>
</feature>
<dbReference type="InterPro" id="IPR024517">
    <property type="entry name" value="Glycogen_phosphorylase_DUF3417"/>
</dbReference>
<evidence type="ECO:0000259" key="6">
    <source>
        <dbReference type="Pfam" id="PF11897"/>
    </source>
</evidence>
<evidence type="ECO:0000256" key="5">
    <source>
        <dbReference type="ARBA" id="ARBA00022679"/>
    </source>
</evidence>
<dbReference type="PANTHER" id="PTHR42655:SF1">
    <property type="entry name" value="GLYCOGEN PHOSPHORYLASE"/>
    <property type="match status" value="1"/>
</dbReference>
<dbReference type="PANTHER" id="PTHR42655">
    <property type="entry name" value="GLYCOGEN PHOSPHORYLASE"/>
    <property type="match status" value="1"/>
</dbReference>
<organism evidence="7 8">
    <name type="scientific">Acetobacteroides hydrogenigenes</name>
    <dbReference type="NCBI Taxonomy" id="979970"/>
    <lineage>
        <taxon>Bacteria</taxon>
        <taxon>Pseudomonadati</taxon>
        <taxon>Bacteroidota</taxon>
        <taxon>Bacteroidia</taxon>
        <taxon>Bacteroidales</taxon>
        <taxon>Rikenellaceae</taxon>
        <taxon>Acetobacteroides</taxon>
    </lineage>
</organism>
<proteinExistence type="inferred from homology"/>
<dbReference type="InterPro" id="IPR000811">
    <property type="entry name" value="Glyco_trans_35"/>
</dbReference>
<gene>
    <name evidence="7" type="ORF">CLV25_101475</name>
</gene>
<evidence type="ECO:0000313" key="8">
    <source>
        <dbReference type="Proteomes" id="UP000294830"/>
    </source>
</evidence>
<dbReference type="OrthoDB" id="9760804at2"/>
<dbReference type="Pfam" id="PF11897">
    <property type="entry name" value="DUF3417"/>
    <property type="match status" value="1"/>
</dbReference>
<sequence>MSTTNDIIPSYLFEVSWEVCNKIGGIHTVISTKALQLSEKLPDRHICIGPDLFKDIGGTSEFIEDKEMFKGWRERLHHEGLRFRVGRWNIPGNPIAFLVDTSSYVEKKDELFKWYWEQYNLDSLTGQWDYIEPAIFGFTVGRVIESFYHYMLTGDSRVVAHFHEWMTGSGLLYLKAQLPVVSTVFTTHATVLGRCLAGTNMPLYDGMLSVNPDLAAKDNNVQAKHSLEKIAAMEADIFTTVSGITARECSHFLNQTVDMVTPNGFDLSIVPDREELKLMRIEARVAMLEAAEALLAYPVSPDCMLVGTSGRYEFKNKGLDVLIESLGRLNKDERLTREVLAFLFIPANQHGPRRDLVRNLHDRNLTDAAALHDPFLTHYLADADVDPIMGKIRQAGLTNKKTDKVKVFFVPSYLNGNDGIFNKRYYDLLVGLDVSVFASYYEPWGYTPQESLAFYVPTVTTSLAGFGRWMDAHRFPNSSLVVIPRTDGNAPEVVAGIESTILDLSKVGVEEYEKLRRDANTLATKTQWSSFVKFYLRAYSQAVSKSFGRANRLVGMDKSDLLSFVDKAQELSRPRWNKVFVQKNIPDRIKPLEEISRNYWWSWNQEALELFEMVDPALWVSCNKNPLDFLNKLSYLRYRSLECDNRFLKRLDEVYGHFRAYMDKKAEGAYKIAYFSMEYGIDRSLKIYSGGLGVLAGDYLKEASDQNAGIVAVGLLYRNGYFSQQLSSSGQQISLVDYQDYSKLAITQVKDCEGCPLAISVPLPGRRLFARVWRVDVGRTELYLLDADYEANLPEDRAITYQLYGGDWENRLKQEILLGIGGMRALRRMCITPDVFHCNEGHAAFIGIERMLYLIEEEKLSYAEAIEVVRSSSIFTTHTPVPAGHDAFPEEMLAPYLSFLPARLKISWEQLIRLGGLKPNSPADKFSMSMLAANLSQEINGVSMLHGDVSRHIFKRLYNGYMSSELHIGYVTNGVHFPTWASTEIVQLIENEEMPSAAEAIGTPAWKDRIEVIDDKQLWHTKCGLRSKLMGVVRDRLFNPAYSSYGDPKQTLRIGEIVRDDVLTIGFARRFATYKRAALLFRDLKRIEEILNNPERPVQLLFAGKAHPNDGPGQSLIKYIVEISKRPEFEGKVVFLQNYDMELARSMVQGVDVWLNNPARPMEASGTSGQKAVLNGTLHFSVLDGWWVEGYQKNAGWALAQEQYYQNEEYQDQFDAESIYSIIEDEIVPAYYDRDKDGVPHRWVEYMKNSLKDVAPQFTTKRMLFDYQKKYYKWLTKRSKEIALNDYEMAREYADWKRKMLRNWSSISILSVSQFQKEKEEIVVGKKYFSYVKFDLKELSTDDIGVEMVVAKPLDGDEVEVMLKKEYELVEAEGSIATYRVEIIPINPGIYEVGVRMFAKSKLMPNRQDFCLARWL</sequence>
<dbReference type="GO" id="GO:0005978">
    <property type="term" value="P:glycogen biosynthetic process"/>
    <property type="evidence" value="ECO:0007669"/>
    <property type="project" value="InterPro"/>
</dbReference>
<dbReference type="NCBIfam" id="TIGR02094">
    <property type="entry name" value="more_P_ylases"/>
    <property type="match status" value="1"/>
</dbReference>
<evidence type="ECO:0000256" key="1">
    <source>
        <dbReference type="ARBA" id="ARBA00001275"/>
    </source>
</evidence>
<evidence type="ECO:0000313" key="7">
    <source>
        <dbReference type="EMBL" id="TCN73254.1"/>
    </source>
</evidence>
<keyword evidence="4" id="KW-0328">Glycosyltransferase</keyword>
<name>A0A4R2EVQ9_9BACT</name>
<dbReference type="Gene3D" id="3.40.50.2000">
    <property type="entry name" value="Glycogen Phosphorylase B"/>
    <property type="match status" value="4"/>
</dbReference>
<dbReference type="Proteomes" id="UP000294830">
    <property type="component" value="Unassembled WGS sequence"/>
</dbReference>
<evidence type="ECO:0000256" key="2">
    <source>
        <dbReference type="ARBA" id="ARBA00006047"/>
    </source>
</evidence>
<evidence type="ECO:0000256" key="3">
    <source>
        <dbReference type="ARBA" id="ARBA00022533"/>
    </source>
</evidence>
<reference evidence="7 8" key="1">
    <citation type="submission" date="2019-03" db="EMBL/GenBank/DDBJ databases">
        <title>Genomic Encyclopedia of Archaeal and Bacterial Type Strains, Phase II (KMG-II): from individual species to whole genera.</title>
        <authorList>
            <person name="Goeker M."/>
        </authorList>
    </citation>
    <scope>NUCLEOTIDE SEQUENCE [LARGE SCALE GENOMIC DNA]</scope>
    <source>
        <strain evidence="7 8">RL-C</strain>
    </source>
</reference>
<dbReference type="Pfam" id="PF00343">
    <property type="entry name" value="Phosphorylase"/>
    <property type="match status" value="1"/>
</dbReference>
<comment type="caution">
    <text evidence="7">The sequence shown here is derived from an EMBL/GenBank/DDBJ whole genome shotgun (WGS) entry which is preliminary data.</text>
</comment>
<keyword evidence="8" id="KW-1185">Reference proteome</keyword>
<evidence type="ECO:0000256" key="4">
    <source>
        <dbReference type="ARBA" id="ARBA00022676"/>
    </source>
</evidence>
<accession>A0A4R2EVQ9</accession>
<dbReference type="SUPFAM" id="SSF53756">
    <property type="entry name" value="UDP-Glycosyltransferase/glycogen phosphorylase"/>
    <property type="match status" value="3"/>
</dbReference>
<dbReference type="RefSeq" id="WP_131838028.1">
    <property type="nucleotide sequence ID" value="NZ_SLWB01000001.1"/>
</dbReference>